<evidence type="ECO:0000256" key="4">
    <source>
        <dbReference type="ARBA" id="ARBA00022989"/>
    </source>
</evidence>
<proteinExistence type="predicted"/>
<dbReference type="AlphaFoldDB" id="A0A1S9N7E7"/>
<feature type="transmembrane region" description="Helical" evidence="6">
    <location>
        <begin position="202"/>
        <end position="219"/>
    </location>
</feature>
<evidence type="ECO:0000256" key="5">
    <source>
        <dbReference type="ARBA" id="ARBA00023136"/>
    </source>
</evidence>
<feature type="transmembrane region" description="Helical" evidence="6">
    <location>
        <begin position="81"/>
        <end position="99"/>
    </location>
</feature>
<feature type="transmembrane region" description="Helical" evidence="6">
    <location>
        <begin position="225"/>
        <end position="243"/>
    </location>
</feature>
<organism evidence="7 8">
    <name type="scientific">Clostridium beijerinckii</name>
    <name type="common">Clostridium MP</name>
    <dbReference type="NCBI Taxonomy" id="1520"/>
    <lineage>
        <taxon>Bacteria</taxon>
        <taxon>Bacillati</taxon>
        <taxon>Bacillota</taxon>
        <taxon>Clostridia</taxon>
        <taxon>Eubacteriales</taxon>
        <taxon>Clostridiaceae</taxon>
        <taxon>Clostridium</taxon>
    </lineage>
</organism>
<name>A0A1S9N7E7_CLOBE</name>
<reference evidence="7 8" key="1">
    <citation type="submission" date="2017-02" db="EMBL/GenBank/DDBJ databases">
        <title>Genome sequence of Clostridium beijerinckii Br21.</title>
        <authorList>
            <person name="Fonseca B.C."/>
            <person name="Guazzaroni M.E."/>
            <person name="Riano-Pachon D.M."/>
            <person name="Reginatto V."/>
        </authorList>
    </citation>
    <scope>NUCLEOTIDE SEQUENCE [LARGE SCALE GENOMIC DNA]</scope>
    <source>
        <strain evidence="7 8">Br21</strain>
    </source>
</reference>
<comment type="subcellular location">
    <subcellularLocation>
        <location evidence="1">Membrane</location>
        <topology evidence="1">Multi-pass membrane protein</topology>
    </subcellularLocation>
</comment>
<dbReference type="PANTHER" id="PTHR30474:SF1">
    <property type="entry name" value="PEPTIDOGLYCAN GLYCOSYLTRANSFERASE MRDB"/>
    <property type="match status" value="1"/>
</dbReference>
<feature type="transmembrane region" description="Helical" evidence="6">
    <location>
        <begin position="250"/>
        <end position="267"/>
    </location>
</feature>
<keyword evidence="5 6" id="KW-0472">Membrane</keyword>
<dbReference type="EMBL" id="MWMH01000003">
    <property type="protein sequence ID" value="OOP73273.1"/>
    <property type="molecule type" value="Genomic_DNA"/>
</dbReference>
<feature type="transmembrane region" description="Helical" evidence="6">
    <location>
        <begin position="144"/>
        <end position="165"/>
    </location>
</feature>
<feature type="transmembrane region" description="Helical" evidence="6">
    <location>
        <begin position="111"/>
        <end position="132"/>
    </location>
</feature>
<dbReference type="GO" id="GO:0051301">
    <property type="term" value="P:cell division"/>
    <property type="evidence" value="ECO:0007669"/>
    <property type="project" value="InterPro"/>
</dbReference>
<keyword evidence="3" id="KW-0133">Cell shape</keyword>
<dbReference type="GO" id="GO:0008360">
    <property type="term" value="P:regulation of cell shape"/>
    <property type="evidence" value="ECO:0007669"/>
    <property type="project" value="UniProtKB-KW"/>
</dbReference>
<dbReference type="NCBIfam" id="NF038403">
    <property type="entry name" value="perm_prefix_1"/>
    <property type="match status" value="1"/>
</dbReference>
<evidence type="ECO:0000256" key="2">
    <source>
        <dbReference type="ARBA" id="ARBA00022692"/>
    </source>
</evidence>
<dbReference type="GO" id="GO:0032153">
    <property type="term" value="C:cell division site"/>
    <property type="evidence" value="ECO:0007669"/>
    <property type="project" value="TreeGrafter"/>
</dbReference>
<sequence>MVMRNDTIENYLKEVCSYIRNKDVHQEISEEIENHISEIADEYINDGLEEVESIDKAIKRFGSAYECGTRLNKVHRAKPDITTIILAMALASIGIFTMYSMSENSSAVYDLAFNNIIGLIIGGIIGIGIYFFDYRKLKKYSYYIYWLSIIMLIISSMKANIFHVIKIGEFSISEVSVHLSVVTLVLIGLSGIINIRSINNKIDLALIGAVGIIPLIVFYSTSDITIGLVYLCGINVIFLSSKVSKSLKKSLIYIETIFIVISLFLLLREPYRIKRIYSLINPTQDPLGDGYTINRIRNLLSNVTLLGNKLSVKELKIGDVKSNFALIYTIYNFGIIFGGICISAMIVFVARIFNIMRKVKDSYGRMLVLSIGYVFFVQTIINLLSNLGIMGIYISLPFICFGSIDYIISISMVGLICSIYRRRGLSDRAVS</sequence>
<comment type="caution">
    <text evidence="7">The sequence shown here is derived from an EMBL/GenBank/DDBJ whole genome shotgun (WGS) entry which is preliminary data.</text>
</comment>
<keyword evidence="2 6" id="KW-0812">Transmembrane</keyword>
<dbReference type="PANTHER" id="PTHR30474">
    <property type="entry name" value="CELL CYCLE PROTEIN"/>
    <property type="match status" value="1"/>
</dbReference>
<evidence type="ECO:0000313" key="8">
    <source>
        <dbReference type="Proteomes" id="UP000190959"/>
    </source>
</evidence>
<evidence type="ECO:0000256" key="3">
    <source>
        <dbReference type="ARBA" id="ARBA00022960"/>
    </source>
</evidence>
<dbReference type="InterPro" id="IPR047928">
    <property type="entry name" value="Perm_prefix_1"/>
</dbReference>
<accession>A0A1S9N7E7</accession>
<dbReference type="Pfam" id="PF01098">
    <property type="entry name" value="FTSW_RODA_SPOVE"/>
    <property type="match status" value="1"/>
</dbReference>
<feature type="transmembrane region" description="Helical" evidence="6">
    <location>
        <begin position="330"/>
        <end position="354"/>
    </location>
</feature>
<keyword evidence="4 6" id="KW-1133">Transmembrane helix</keyword>
<dbReference type="GO" id="GO:0015648">
    <property type="term" value="F:lipid-linked peptidoglycan transporter activity"/>
    <property type="evidence" value="ECO:0007669"/>
    <property type="project" value="TreeGrafter"/>
</dbReference>
<protein>
    <recommendedName>
        <fullName evidence="9">Lipid II flippase FtsW</fullName>
    </recommendedName>
</protein>
<dbReference type="GO" id="GO:0005886">
    <property type="term" value="C:plasma membrane"/>
    <property type="evidence" value="ECO:0007669"/>
    <property type="project" value="TreeGrafter"/>
</dbReference>
<evidence type="ECO:0000313" key="7">
    <source>
        <dbReference type="EMBL" id="OOP73273.1"/>
    </source>
</evidence>
<evidence type="ECO:0008006" key="9">
    <source>
        <dbReference type="Google" id="ProtNLM"/>
    </source>
</evidence>
<feature type="transmembrane region" description="Helical" evidence="6">
    <location>
        <begin position="366"/>
        <end position="384"/>
    </location>
</feature>
<gene>
    <name evidence="7" type="ORF">CBEIBR21_09590</name>
</gene>
<evidence type="ECO:0000256" key="1">
    <source>
        <dbReference type="ARBA" id="ARBA00004141"/>
    </source>
</evidence>
<dbReference type="InterPro" id="IPR001182">
    <property type="entry name" value="FtsW/RodA"/>
</dbReference>
<evidence type="ECO:0000256" key="6">
    <source>
        <dbReference type="SAM" id="Phobius"/>
    </source>
</evidence>
<feature type="transmembrane region" description="Helical" evidence="6">
    <location>
        <begin position="390"/>
        <end position="420"/>
    </location>
</feature>
<dbReference type="Proteomes" id="UP000190959">
    <property type="component" value="Unassembled WGS sequence"/>
</dbReference>
<feature type="transmembrane region" description="Helical" evidence="6">
    <location>
        <begin position="177"/>
        <end position="195"/>
    </location>
</feature>